<dbReference type="KEGG" id="mez:Mtc_1182"/>
<evidence type="ECO:0000259" key="1">
    <source>
        <dbReference type="Pfam" id="PF01909"/>
    </source>
</evidence>
<dbReference type="SUPFAM" id="SSF81301">
    <property type="entry name" value="Nucleotidyltransferase"/>
    <property type="match status" value="1"/>
</dbReference>
<dbReference type="eggNOG" id="arCOG01195">
    <property type="taxonomic scope" value="Archaea"/>
</dbReference>
<keyword evidence="3" id="KW-1185">Reference proteome</keyword>
<accession>H8I8N4</accession>
<protein>
    <submittedName>
        <fullName evidence="2">Nucleotidyltransferase domain protein</fullName>
    </submittedName>
</protein>
<dbReference type="HOGENOM" id="CLU_130257_9_5_2"/>
<dbReference type="InterPro" id="IPR002934">
    <property type="entry name" value="Polymerase_NTP_transf_dom"/>
</dbReference>
<name>H8I8N4_METCZ</name>
<dbReference type="Proteomes" id="UP000005233">
    <property type="component" value="Chromosome"/>
</dbReference>
<evidence type="ECO:0000313" key="3">
    <source>
        <dbReference type="Proteomes" id="UP000005233"/>
    </source>
</evidence>
<proteinExistence type="predicted"/>
<dbReference type="InterPro" id="IPR043519">
    <property type="entry name" value="NT_sf"/>
</dbReference>
<feature type="domain" description="Polymerase nucleotidyl transferase" evidence="1">
    <location>
        <begin position="5"/>
        <end position="70"/>
    </location>
</feature>
<sequence>MDQLKRLGALKIIVFGSFAQDKVDVYSDLDLFVIMPSTRTGKEWMKIVYDSIDRTVESDIIVYNDKEFDEMLPKSTFLQNVVRGKVVYEKAG</sequence>
<dbReference type="STRING" id="1041930.Mtc_1182"/>
<dbReference type="CDD" id="cd05403">
    <property type="entry name" value="NT_KNTase_like"/>
    <property type="match status" value="1"/>
</dbReference>
<dbReference type="GO" id="GO:0016779">
    <property type="term" value="F:nucleotidyltransferase activity"/>
    <property type="evidence" value="ECO:0007669"/>
    <property type="project" value="InterPro"/>
</dbReference>
<dbReference type="Gene3D" id="3.30.460.10">
    <property type="entry name" value="Beta Polymerase, domain 2"/>
    <property type="match status" value="1"/>
</dbReference>
<reference evidence="2 3" key="1">
    <citation type="journal article" date="2012" name="J. Bacteriol.">
        <title>Complete genome sequence of a thermophilic methanogen, Methanocella conradii HZ254, isolated from Chinese rice field soil.</title>
        <authorList>
            <person name="Lu Z."/>
            <person name="Lu Y."/>
        </authorList>
    </citation>
    <scope>NUCLEOTIDE SEQUENCE [LARGE SCALE GENOMIC DNA]</scope>
    <source>
        <strain evidence="3">DSM 24694 / JCM 17849 / CGMCC 1.5162 / HZ254</strain>
    </source>
</reference>
<dbReference type="EMBL" id="CP003243">
    <property type="protein sequence ID" value="AFC99938.1"/>
    <property type="molecule type" value="Genomic_DNA"/>
</dbReference>
<dbReference type="AlphaFoldDB" id="H8I8N4"/>
<gene>
    <name evidence="2" type="ordered locus">Mtc_1182</name>
</gene>
<organism evidence="2 3">
    <name type="scientific">Methanocella conradii (strain DSM 24694 / JCM 17849 / CGMCC 1.5162 / HZ254)</name>
    <dbReference type="NCBI Taxonomy" id="1041930"/>
    <lineage>
        <taxon>Archaea</taxon>
        <taxon>Methanobacteriati</taxon>
        <taxon>Methanobacteriota</taxon>
        <taxon>Stenosarchaea group</taxon>
        <taxon>Methanomicrobia</taxon>
        <taxon>Methanocellales</taxon>
        <taxon>Methanocellaceae</taxon>
        <taxon>Methanocella</taxon>
    </lineage>
</organism>
<dbReference type="Pfam" id="PF01909">
    <property type="entry name" value="NTP_transf_2"/>
    <property type="match status" value="1"/>
</dbReference>
<evidence type="ECO:0000313" key="2">
    <source>
        <dbReference type="EMBL" id="AFC99938.1"/>
    </source>
</evidence>